<evidence type="ECO:0000256" key="9">
    <source>
        <dbReference type="ARBA" id="ARBA00023242"/>
    </source>
</evidence>
<dbReference type="Pfam" id="PF21974">
    <property type="entry name" value="SPN1_m3Gcap_bd"/>
    <property type="match status" value="1"/>
</dbReference>
<dbReference type="InterPro" id="IPR017336">
    <property type="entry name" value="Snurportin-1"/>
</dbReference>
<protein>
    <recommendedName>
        <fullName evidence="5">Snurportin-1</fullName>
    </recommendedName>
</protein>
<keyword evidence="8" id="KW-0694">RNA-binding</keyword>
<dbReference type="CDD" id="cd09232">
    <property type="entry name" value="Snurportin-1_C"/>
    <property type="match status" value="1"/>
</dbReference>
<evidence type="ECO:0000256" key="1">
    <source>
        <dbReference type="ARBA" id="ARBA00003975"/>
    </source>
</evidence>
<feature type="domain" description="Snurportin-1 m3G cap-binding" evidence="11">
    <location>
        <begin position="71"/>
        <end position="246"/>
    </location>
</feature>
<comment type="function">
    <text evidence="1">Functions as an U snRNP-specific nuclear import adapter. Involved in the trimethylguanosine (m3G)-cap-dependent nuclear import of U snRNPs. Binds specifically to the terminal m3G-cap U snRNAs.</text>
</comment>
<dbReference type="PANTHER" id="PTHR13403">
    <property type="entry name" value="SNURPORTIN1 RNUT1 PROTEIN RNA, U TRANSPORTER 1"/>
    <property type="match status" value="1"/>
</dbReference>
<dbReference type="AlphaFoldDB" id="A0AAV7K6H0"/>
<keyword evidence="9" id="KW-0539">Nucleus</keyword>
<sequence>MAEVDINLNTLSDKLKTTKVSTRHYKTTRATSDQEKRRKVSLANQRCKRSDLFDLRRQIEPLLKIEHEYTLMWSEWFQDVPQDFDTLWRMIICPNGKRSLIIAKSGVTKVYSRKGVLVNTFQSGLPGGNRSCYSGVTVLDAIFCRDQRTYFLLDIMTWNGHTLIECETEFRFYFLRAKLEETMELTELSSTNQFIFTLLMNYPCQQDTLCAIMSHSVPYGIDGLLFYHLQGHYTPGETPLVLWMTPNMSPDSIG</sequence>
<evidence type="ECO:0000256" key="5">
    <source>
        <dbReference type="ARBA" id="ARBA00016034"/>
    </source>
</evidence>
<keyword evidence="13" id="KW-1185">Reference proteome</keyword>
<dbReference type="Pfam" id="PF11538">
    <property type="entry name" value="Snurportin1"/>
    <property type="match status" value="1"/>
</dbReference>
<dbReference type="InterPro" id="IPR047857">
    <property type="entry name" value="Snurportin1_C"/>
</dbReference>
<dbReference type="GO" id="GO:0005737">
    <property type="term" value="C:cytoplasm"/>
    <property type="evidence" value="ECO:0007669"/>
    <property type="project" value="UniProtKB-SubCell"/>
</dbReference>
<dbReference type="GO" id="GO:0003723">
    <property type="term" value="F:RNA binding"/>
    <property type="evidence" value="ECO:0007669"/>
    <property type="project" value="UniProtKB-KW"/>
</dbReference>
<evidence type="ECO:0000313" key="13">
    <source>
        <dbReference type="Proteomes" id="UP001165289"/>
    </source>
</evidence>
<gene>
    <name evidence="12" type="ORF">LOD99_1178</name>
</gene>
<evidence type="ECO:0000259" key="10">
    <source>
        <dbReference type="Pfam" id="PF11538"/>
    </source>
</evidence>
<dbReference type="Proteomes" id="UP001165289">
    <property type="component" value="Unassembled WGS sequence"/>
</dbReference>
<comment type="similarity">
    <text evidence="4">Belongs to the snurportin family.</text>
</comment>
<evidence type="ECO:0000259" key="11">
    <source>
        <dbReference type="Pfam" id="PF21974"/>
    </source>
</evidence>
<dbReference type="GO" id="GO:0005634">
    <property type="term" value="C:nucleus"/>
    <property type="evidence" value="ECO:0007669"/>
    <property type="project" value="UniProtKB-SubCell"/>
</dbReference>
<evidence type="ECO:0000256" key="7">
    <source>
        <dbReference type="ARBA" id="ARBA00022490"/>
    </source>
</evidence>
<dbReference type="Gene3D" id="3.30.470.30">
    <property type="entry name" value="DNA ligase/mRNA capping enzyme"/>
    <property type="match status" value="1"/>
</dbReference>
<organism evidence="12 13">
    <name type="scientific">Oopsacas minuta</name>
    <dbReference type="NCBI Taxonomy" id="111878"/>
    <lineage>
        <taxon>Eukaryota</taxon>
        <taxon>Metazoa</taxon>
        <taxon>Porifera</taxon>
        <taxon>Hexactinellida</taxon>
        <taxon>Hexasterophora</taxon>
        <taxon>Lyssacinosida</taxon>
        <taxon>Leucopsacidae</taxon>
        <taxon>Oopsacas</taxon>
    </lineage>
</organism>
<keyword evidence="6" id="KW-0813">Transport</keyword>
<evidence type="ECO:0000256" key="8">
    <source>
        <dbReference type="ARBA" id="ARBA00022884"/>
    </source>
</evidence>
<evidence type="ECO:0000313" key="12">
    <source>
        <dbReference type="EMBL" id="KAI6656379.1"/>
    </source>
</evidence>
<reference evidence="12 13" key="1">
    <citation type="journal article" date="2023" name="BMC Biol.">
        <title>The compact genome of the sponge Oopsacas minuta (Hexactinellida) is lacking key metazoan core genes.</title>
        <authorList>
            <person name="Santini S."/>
            <person name="Schenkelaars Q."/>
            <person name="Jourda C."/>
            <person name="Duchesne M."/>
            <person name="Belahbib H."/>
            <person name="Rocher C."/>
            <person name="Selva M."/>
            <person name="Riesgo A."/>
            <person name="Vervoort M."/>
            <person name="Leys S.P."/>
            <person name="Kodjabachian L."/>
            <person name="Le Bivic A."/>
            <person name="Borchiellini C."/>
            <person name="Claverie J.M."/>
            <person name="Renard E."/>
        </authorList>
    </citation>
    <scope>NUCLEOTIDE SEQUENCE [LARGE SCALE GENOMIC DNA]</scope>
    <source>
        <strain evidence="12">SPO-2</strain>
    </source>
</reference>
<evidence type="ECO:0000256" key="3">
    <source>
        <dbReference type="ARBA" id="ARBA00004496"/>
    </source>
</evidence>
<accession>A0AAV7K6H0</accession>
<dbReference type="InterPro" id="IPR024721">
    <property type="entry name" value="Snurportin-1_N"/>
</dbReference>
<keyword evidence="7" id="KW-0963">Cytoplasm</keyword>
<dbReference type="GO" id="GO:0061015">
    <property type="term" value="P:snRNA import into nucleus"/>
    <property type="evidence" value="ECO:0007669"/>
    <property type="project" value="InterPro"/>
</dbReference>
<dbReference type="SUPFAM" id="SSF56091">
    <property type="entry name" value="DNA ligase/mRNA capping enzyme, catalytic domain"/>
    <property type="match status" value="1"/>
</dbReference>
<dbReference type="EMBL" id="JAKMXF010000144">
    <property type="protein sequence ID" value="KAI6656379.1"/>
    <property type="molecule type" value="Genomic_DNA"/>
</dbReference>
<evidence type="ECO:0000256" key="6">
    <source>
        <dbReference type="ARBA" id="ARBA00022448"/>
    </source>
</evidence>
<dbReference type="PANTHER" id="PTHR13403:SF6">
    <property type="entry name" value="SNURPORTIN-1"/>
    <property type="match status" value="1"/>
</dbReference>
<proteinExistence type="inferred from homology"/>
<feature type="domain" description="Snurportin-1 N-terminal" evidence="10">
    <location>
        <begin position="25"/>
        <end position="57"/>
    </location>
</feature>
<comment type="caution">
    <text evidence="12">The sequence shown here is derived from an EMBL/GenBank/DDBJ whole genome shotgun (WGS) entry which is preliminary data.</text>
</comment>
<evidence type="ECO:0000256" key="2">
    <source>
        <dbReference type="ARBA" id="ARBA00004123"/>
    </source>
</evidence>
<comment type="subcellular location">
    <subcellularLocation>
        <location evidence="3">Cytoplasm</location>
    </subcellularLocation>
    <subcellularLocation>
        <location evidence="2">Nucleus</location>
    </subcellularLocation>
</comment>
<name>A0AAV7K6H0_9METZ</name>
<evidence type="ECO:0000256" key="4">
    <source>
        <dbReference type="ARBA" id="ARBA00007540"/>
    </source>
</evidence>